<keyword evidence="5" id="KW-1185">Reference proteome</keyword>
<dbReference type="RefSeq" id="WP_141612931.1">
    <property type="nucleotide sequence ID" value="NZ_CP041253.1"/>
</dbReference>
<evidence type="ECO:0000256" key="1">
    <source>
        <dbReference type="ARBA" id="ARBA00022679"/>
    </source>
</evidence>
<dbReference type="PANTHER" id="PTHR10584:SF166">
    <property type="entry name" value="RIBOKINASE"/>
    <property type="match status" value="1"/>
</dbReference>
<evidence type="ECO:0000313" key="5">
    <source>
        <dbReference type="Proteomes" id="UP000316614"/>
    </source>
</evidence>
<reference evidence="4 5" key="1">
    <citation type="submission" date="2019-06" db="EMBL/GenBank/DDBJ databases">
        <title>Echinicola alkalisoli sp. nov. isolated from saline soil.</title>
        <authorList>
            <person name="Sun J.-Q."/>
            <person name="Xu L."/>
        </authorList>
    </citation>
    <scope>NUCLEOTIDE SEQUENCE [LARGE SCALE GENOMIC DNA]</scope>
    <source>
        <strain evidence="4 5">LN3S3</strain>
    </source>
</reference>
<feature type="domain" description="Carbohydrate kinase PfkB" evidence="3">
    <location>
        <begin position="4"/>
        <end position="293"/>
    </location>
</feature>
<organism evidence="4 5">
    <name type="scientific">Echinicola soli</name>
    <dbReference type="NCBI Taxonomy" id="2591634"/>
    <lineage>
        <taxon>Bacteria</taxon>
        <taxon>Pseudomonadati</taxon>
        <taxon>Bacteroidota</taxon>
        <taxon>Cytophagia</taxon>
        <taxon>Cytophagales</taxon>
        <taxon>Cyclobacteriaceae</taxon>
        <taxon>Echinicola</taxon>
    </lineage>
</organism>
<dbReference type="SUPFAM" id="SSF53613">
    <property type="entry name" value="Ribokinase-like"/>
    <property type="match status" value="1"/>
</dbReference>
<dbReference type="CDD" id="cd01166">
    <property type="entry name" value="KdgK"/>
    <property type="match status" value="1"/>
</dbReference>
<dbReference type="PANTHER" id="PTHR10584">
    <property type="entry name" value="SUGAR KINASE"/>
    <property type="match status" value="1"/>
</dbReference>
<dbReference type="Gene3D" id="3.40.1190.20">
    <property type="match status" value="1"/>
</dbReference>
<accession>A0A514CCV8</accession>
<keyword evidence="1" id="KW-0808">Transferase</keyword>
<dbReference type="EMBL" id="CP041253">
    <property type="protein sequence ID" value="QDH77649.1"/>
    <property type="molecule type" value="Genomic_DNA"/>
</dbReference>
<evidence type="ECO:0000259" key="3">
    <source>
        <dbReference type="Pfam" id="PF00294"/>
    </source>
</evidence>
<dbReference type="InterPro" id="IPR011611">
    <property type="entry name" value="PfkB_dom"/>
</dbReference>
<gene>
    <name evidence="4" type="ORF">FKX85_00750</name>
</gene>
<name>A0A514CCV8_9BACT</name>
<evidence type="ECO:0000256" key="2">
    <source>
        <dbReference type="ARBA" id="ARBA00022777"/>
    </source>
</evidence>
<keyword evidence="2 4" id="KW-0418">Kinase</keyword>
<proteinExistence type="predicted"/>
<evidence type="ECO:0000313" key="4">
    <source>
        <dbReference type="EMBL" id="QDH77649.1"/>
    </source>
</evidence>
<dbReference type="AlphaFoldDB" id="A0A514CCV8"/>
<protein>
    <submittedName>
        <fullName evidence="4">Carbohydrate kinase family protein</fullName>
    </submittedName>
</protein>
<dbReference type="OrthoDB" id="9813569at2"/>
<dbReference type="GO" id="GO:0016301">
    <property type="term" value="F:kinase activity"/>
    <property type="evidence" value="ECO:0007669"/>
    <property type="project" value="UniProtKB-KW"/>
</dbReference>
<dbReference type="KEGG" id="echi:FKX85_00750"/>
<dbReference type="Proteomes" id="UP000316614">
    <property type="component" value="Chromosome"/>
</dbReference>
<dbReference type="Pfam" id="PF00294">
    <property type="entry name" value="PfkB"/>
    <property type="match status" value="1"/>
</dbReference>
<sequence length="314" mass="34084">MGKRDLLVVGELNIDLILNQIQGFPELGSEKVAQKMDVVLGSSSAIFAANIATLGVDTAFCGKVGKDDFGQMVSETLDAQNVDTTFISATDQFQTGLTVVMNYDQDRANITYCGAMEALTMEDIPWDKADTFRHFHLSNYFLQKGIQKDITAIFKKAKSAGMTTSLDLQVDPDDQWDFDYKKCLPYVDIFLPNESELLSLTGKATVEEALSAVKPVANTVALKRGTKGGMVYDKSEVIQLEAFVNDQFVDAIGAGDSFNAGFISKFLEGADWEACLRKANLTGALNTTAAGGTGAFKSLAAVKERAKSQFNQKI</sequence>
<dbReference type="InterPro" id="IPR029056">
    <property type="entry name" value="Ribokinase-like"/>
</dbReference>